<keyword evidence="1" id="KW-0479">Metal-binding</keyword>
<feature type="domain" description="HMA" evidence="3">
    <location>
        <begin position="2"/>
        <end position="67"/>
    </location>
</feature>
<dbReference type="InterPro" id="IPR017969">
    <property type="entry name" value="Heavy-metal-associated_CS"/>
</dbReference>
<dbReference type="InterPro" id="IPR006121">
    <property type="entry name" value="HMA_dom"/>
</dbReference>
<accession>A0ABR7WB26</accession>
<evidence type="ECO:0000313" key="4">
    <source>
        <dbReference type="EMBL" id="MBD1320017.1"/>
    </source>
</evidence>
<evidence type="ECO:0000259" key="3">
    <source>
        <dbReference type="PROSITE" id="PS50846"/>
    </source>
</evidence>
<dbReference type="InterPro" id="IPR006122">
    <property type="entry name" value="HMA_Cu_ion-bd"/>
</dbReference>
<evidence type="ECO:0000256" key="2">
    <source>
        <dbReference type="ARBA" id="ARBA00023008"/>
    </source>
</evidence>
<proteinExistence type="predicted"/>
<dbReference type="RefSeq" id="WP_190266787.1">
    <property type="nucleotide sequence ID" value="NZ_BAABAD010000004.1"/>
</dbReference>
<dbReference type="SUPFAM" id="SSF55008">
    <property type="entry name" value="HMA, heavy metal-associated domain"/>
    <property type="match status" value="1"/>
</dbReference>
<evidence type="ECO:0000313" key="5">
    <source>
        <dbReference type="Proteomes" id="UP000602395"/>
    </source>
</evidence>
<evidence type="ECO:0000256" key="1">
    <source>
        <dbReference type="ARBA" id="ARBA00022723"/>
    </source>
</evidence>
<comment type="caution">
    <text evidence="4">The sequence shown here is derived from an EMBL/GenBank/DDBJ whole genome shotgun (WGS) entry which is preliminary data.</text>
</comment>
<keyword evidence="5" id="KW-1185">Reference proteome</keyword>
<protein>
    <submittedName>
        <fullName evidence="4">Heavy-metal-associated domain-containing protein</fullName>
    </submittedName>
</protein>
<organism evidence="4 5">
    <name type="scientific">Gordonia hankookensis</name>
    <dbReference type="NCBI Taxonomy" id="589403"/>
    <lineage>
        <taxon>Bacteria</taxon>
        <taxon>Bacillati</taxon>
        <taxon>Actinomycetota</taxon>
        <taxon>Actinomycetes</taxon>
        <taxon>Mycobacteriales</taxon>
        <taxon>Gordoniaceae</taxon>
        <taxon>Gordonia</taxon>
    </lineage>
</organism>
<dbReference type="PRINTS" id="PR00944">
    <property type="entry name" value="CUEXPORT"/>
</dbReference>
<gene>
    <name evidence="4" type="ORF">IDF66_10500</name>
</gene>
<dbReference type="Gene3D" id="3.30.70.100">
    <property type="match status" value="1"/>
</dbReference>
<keyword evidence="2" id="KW-0186">Copper</keyword>
<dbReference type="InterPro" id="IPR000428">
    <property type="entry name" value="Cu-bd"/>
</dbReference>
<sequence>MTTSTFTISGMTCGHCVASVREEIGEISGVDRVEVTLDTGAVEVVSDRVLDRDEIAAAVSEAGYRLT</sequence>
<dbReference type="PROSITE" id="PS50846">
    <property type="entry name" value="HMA_2"/>
    <property type="match status" value="1"/>
</dbReference>
<reference evidence="4 5" key="1">
    <citation type="submission" date="2020-09" db="EMBL/GenBank/DDBJ databases">
        <title>Novel species in genus Gordonia.</title>
        <authorList>
            <person name="Zhang G."/>
        </authorList>
    </citation>
    <scope>NUCLEOTIDE SEQUENCE [LARGE SCALE GENOMIC DNA]</scope>
    <source>
        <strain evidence="4 5">ON-33</strain>
    </source>
</reference>
<dbReference type="Proteomes" id="UP000602395">
    <property type="component" value="Unassembled WGS sequence"/>
</dbReference>
<dbReference type="PROSITE" id="PS01047">
    <property type="entry name" value="HMA_1"/>
    <property type="match status" value="1"/>
</dbReference>
<dbReference type="EMBL" id="JACWMS010000002">
    <property type="protein sequence ID" value="MBD1320017.1"/>
    <property type="molecule type" value="Genomic_DNA"/>
</dbReference>
<name>A0ABR7WB26_9ACTN</name>
<dbReference type="NCBIfam" id="TIGR00003">
    <property type="entry name" value="copper ion binding protein"/>
    <property type="match status" value="1"/>
</dbReference>
<dbReference type="InterPro" id="IPR036163">
    <property type="entry name" value="HMA_dom_sf"/>
</dbReference>
<dbReference type="Pfam" id="PF00403">
    <property type="entry name" value="HMA"/>
    <property type="match status" value="1"/>
</dbReference>
<dbReference type="CDD" id="cd00371">
    <property type="entry name" value="HMA"/>
    <property type="match status" value="1"/>
</dbReference>